<dbReference type="CDD" id="cd03499">
    <property type="entry name" value="SQR_TypeC_SdhC"/>
    <property type="match status" value="1"/>
</dbReference>
<dbReference type="STRING" id="56408.A0A1E5RHV4"/>
<dbReference type="SUPFAM" id="SSF81343">
    <property type="entry name" value="Fumarate reductase respiratory complex transmembrane subunits"/>
    <property type="match status" value="1"/>
</dbReference>
<evidence type="ECO:0000256" key="4">
    <source>
        <dbReference type="ARBA" id="ARBA00022723"/>
    </source>
</evidence>
<keyword evidence="3 8" id="KW-0812">Transmembrane</keyword>
<dbReference type="GO" id="GO:0006099">
    <property type="term" value="P:tricarboxylic acid cycle"/>
    <property type="evidence" value="ECO:0007669"/>
    <property type="project" value="InterPro"/>
</dbReference>
<protein>
    <submittedName>
        <fullName evidence="9">Succinate dehydrogenase [ubiquinone] cytochrome b subunit, mitochondrial</fullName>
    </submittedName>
</protein>
<proteinExistence type="predicted"/>
<dbReference type="InterPro" id="IPR000701">
    <property type="entry name" value="SuccDH_FuR_B_TM-su"/>
</dbReference>
<sequence>MFRVVGLQSSSMLLAKSSLASTLSKARAATSRTASSAAFTRAMRTAAPGKRFMSTEATSIKEANKILVNQRAHRPVSPHLTIYQPQITWYLSSVHRISGVFLGMAFFGATIAFGVSGLLGLGLTTDKLSEFYHTHVPKWMDYTVKGGFAYLFAFHFGNGIRHLIWDAGKGFTIKGIYAGGYAVMALTVVAGTNFFLKSF</sequence>
<dbReference type="InterPro" id="IPR018495">
    <property type="entry name" value="Succ_DH_cyt_bsu_CS"/>
</dbReference>
<keyword evidence="5 8" id="KW-1133">Transmembrane helix</keyword>
<dbReference type="Pfam" id="PF01127">
    <property type="entry name" value="Sdh_cyt"/>
    <property type="match status" value="1"/>
</dbReference>
<evidence type="ECO:0000256" key="3">
    <source>
        <dbReference type="ARBA" id="ARBA00022692"/>
    </source>
</evidence>
<dbReference type="InterPro" id="IPR034804">
    <property type="entry name" value="SQR/QFR_C/D"/>
</dbReference>
<dbReference type="PANTHER" id="PTHR10978:SF5">
    <property type="entry name" value="SUCCINATE DEHYDROGENASE CYTOCHROME B560 SUBUNIT, MITOCHONDRIAL"/>
    <property type="match status" value="1"/>
</dbReference>
<dbReference type="GO" id="GO:0006121">
    <property type="term" value="P:mitochondrial electron transport, succinate to ubiquinone"/>
    <property type="evidence" value="ECO:0007669"/>
    <property type="project" value="TreeGrafter"/>
</dbReference>
<keyword evidence="9" id="KW-0830">Ubiquinone</keyword>
<dbReference type="FunCoup" id="A0A1E5RHV4">
    <property type="interactions" value="367"/>
</dbReference>
<feature type="transmembrane region" description="Helical" evidence="8">
    <location>
        <begin position="176"/>
        <end position="196"/>
    </location>
</feature>
<evidence type="ECO:0000256" key="2">
    <source>
        <dbReference type="ARBA" id="ARBA00022617"/>
    </source>
</evidence>
<dbReference type="GO" id="GO:0009055">
    <property type="term" value="F:electron transfer activity"/>
    <property type="evidence" value="ECO:0007669"/>
    <property type="project" value="InterPro"/>
</dbReference>
<evidence type="ECO:0000256" key="5">
    <source>
        <dbReference type="ARBA" id="ARBA00022989"/>
    </source>
</evidence>
<dbReference type="GO" id="GO:0046872">
    <property type="term" value="F:metal ion binding"/>
    <property type="evidence" value="ECO:0007669"/>
    <property type="project" value="UniProtKB-KW"/>
</dbReference>
<dbReference type="PROSITE" id="PS01000">
    <property type="entry name" value="SDH_CYT_1"/>
    <property type="match status" value="1"/>
</dbReference>
<dbReference type="Proteomes" id="UP000095728">
    <property type="component" value="Unassembled WGS sequence"/>
</dbReference>
<evidence type="ECO:0000256" key="6">
    <source>
        <dbReference type="ARBA" id="ARBA00023004"/>
    </source>
</evidence>
<dbReference type="GO" id="GO:0031966">
    <property type="term" value="C:mitochondrial membrane"/>
    <property type="evidence" value="ECO:0007669"/>
    <property type="project" value="UniProtKB-ARBA"/>
</dbReference>
<keyword evidence="7 8" id="KW-0472">Membrane</keyword>
<keyword evidence="6" id="KW-0408">Iron</keyword>
<name>A0A1E5RHV4_9ASCO</name>
<feature type="transmembrane region" description="Helical" evidence="8">
    <location>
        <begin position="142"/>
        <end position="164"/>
    </location>
</feature>
<dbReference type="Gene3D" id="1.20.1300.10">
    <property type="entry name" value="Fumarate reductase/succinate dehydrogenase, transmembrane subunit"/>
    <property type="match status" value="1"/>
</dbReference>
<evidence type="ECO:0000313" key="10">
    <source>
        <dbReference type="Proteomes" id="UP000095728"/>
    </source>
</evidence>
<organism evidence="9 10">
    <name type="scientific">Hanseniaspora osmophila</name>
    <dbReference type="NCBI Taxonomy" id="56408"/>
    <lineage>
        <taxon>Eukaryota</taxon>
        <taxon>Fungi</taxon>
        <taxon>Dikarya</taxon>
        <taxon>Ascomycota</taxon>
        <taxon>Saccharomycotina</taxon>
        <taxon>Saccharomycetes</taxon>
        <taxon>Saccharomycodales</taxon>
        <taxon>Saccharomycodaceae</taxon>
        <taxon>Hanseniaspora</taxon>
    </lineage>
</organism>
<evidence type="ECO:0000256" key="7">
    <source>
        <dbReference type="ARBA" id="ARBA00023136"/>
    </source>
</evidence>
<evidence type="ECO:0000256" key="1">
    <source>
        <dbReference type="ARBA" id="ARBA00004141"/>
    </source>
</evidence>
<dbReference type="NCBIfam" id="TIGR02970">
    <property type="entry name" value="succ_dehyd_cytB"/>
    <property type="match status" value="1"/>
</dbReference>
<feature type="transmembrane region" description="Helical" evidence="8">
    <location>
        <begin position="100"/>
        <end position="121"/>
    </location>
</feature>
<keyword evidence="10" id="KW-1185">Reference proteome</keyword>
<dbReference type="InterPro" id="IPR014314">
    <property type="entry name" value="Succ_DH_cytb556"/>
</dbReference>
<reference evidence="10" key="1">
    <citation type="journal article" date="2016" name="Genome Announc.">
        <title>Genome sequences of three species of Hanseniaspora isolated from spontaneous wine fermentations.</title>
        <authorList>
            <person name="Sternes P.R."/>
            <person name="Lee D."/>
            <person name="Kutyna D.R."/>
            <person name="Borneman A.R."/>
        </authorList>
    </citation>
    <scope>NUCLEOTIDE SEQUENCE [LARGE SCALE GENOMIC DNA]</scope>
    <source>
        <strain evidence="10">AWRI3579</strain>
    </source>
</reference>
<comment type="caution">
    <text evidence="9">The sequence shown here is derived from an EMBL/GenBank/DDBJ whole genome shotgun (WGS) entry which is preliminary data.</text>
</comment>
<dbReference type="EMBL" id="LPNM01000006">
    <property type="protein sequence ID" value="OEJ86163.1"/>
    <property type="molecule type" value="Genomic_DNA"/>
</dbReference>
<dbReference type="OrthoDB" id="588261at2759"/>
<gene>
    <name evidence="9" type="ORF">AWRI3579_g1481</name>
</gene>
<keyword evidence="4" id="KW-0479">Metal-binding</keyword>
<evidence type="ECO:0000313" key="9">
    <source>
        <dbReference type="EMBL" id="OEJ86163.1"/>
    </source>
</evidence>
<accession>A0A1E5RHV4</accession>
<dbReference type="AlphaFoldDB" id="A0A1E5RHV4"/>
<dbReference type="PANTHER" id="PTHR10978">
    <property type="entry name" value="SUCCINATE DEHYDROGENASE CYTOCHROME B560 SUBUNIT"/>
    <property type="match status" value="1"/>
</dbReference>
<evidence type="ECO:0000256" key="8">
    <source>
        <dbReference type="SAM" id="Phobius"/>
    </source>
</evidence>
<comment type="subcellular location">
    <subcellularLocation>
        <location evidence="1">Membrane</location>
        <topology evidence="1">Multi-pass membrane protein</topology>
    </subcellularLocation>
</comment>
<keyword evidence="2" id="KW-0349">Heme</keyword>
<dbReference type="InParanoid" id="A0A1E5RHV4"/>
<dbReference type="PROSITE" id="PS01001">
    <property type="entry name" value="SDH_CYT_2"/>
    <property type="match status" value="1"/>
</dbReference>